<organism evidence="7">
    <name type="scientific">Dulem virus 81</name>
    <dbReference type="NCBI Taxonomy" id="3145792"/>
    <lineage>
        <taxon>Viruses</taxon>
        <taxon>Monodnaviria</taxon>
        <taxon>Sangervirae</taxon>
        <taxon>Phixviricota</taxon>
        <taxon>Malgrandaviricetes</taxon>
        <taxon>Petitvirales</taxon>
        <taxon>Microviridae</taxon>
        <taxon>Microvirus</taxon>
    </lineage>
</organism>
<comment type="similarity">
    <text evidence="2">Belongs to the microviridae F protein family.</text>
</comment>
<protein>
    <submittedName>
        <fullName evidence="7">Major capsid protein</fullName>
    </submittedName>
</protein>
<accession>A0AAU8B7I2</accession>
<dbReference type="InterPro" id="IPR037002">
    <property type="entry name" value="Microviridae_protein_F_sf"/>
</dbReference>
<dbReference type="InterPro" id="IPR016184">
    <property type="entry name" value="Capsid/spike_ssDNA_virus"/>
</dbReference>
<dbReference type="GO" id="GO:0005198">
    <property type="term" value="F:structural molecule activity"/>
    <property type="evidence" value="ECO:0007669"/>
    <property type="project" value="InterPro"/>
</dbReference>
<reference evidence="7" key="1">
    <citation type="submission" date="2024-03" db="EMBL/GenBank/DDBJ databases">
        <title>Diverse circular DNA viruses in blood, oral, and fecal samples of captive lemurs.</title>
        <authorList>
            <person name="Paietta E.N."/>
            <person name="Kraberger S."/>
            <person name="Lund M.C."/>
            <person name="Custer J.M."/>
            <person name="Vargas K.M."/>
            <person name="Ehmke E.E."/>
            <person name="Yoder A.D."/>
            <person name="Varsani A."/>
        </authorList>
    </citation>
    <scope>NUCLEOTIDE SEQUENCE</scope>
    <source>
        <strain evidence="6">Duke_24FS_134</strain>
        <strain evidence="7">Duke_26_113</strain>
    </source>
</reference>
<evidence type="ECO:0000256" key="2">
    <source>
        <dbReference type="ARBA" id="ARBA00009963"/>
    </source>
</evidence>
<dbReference type="SUPFAM" id="SSF88645">
    <property type="entry name" value="ssDNA viruses"/>
    <property type="match status" value="1"/>
</dbReference>
<evidence type="ECO:0000256" key="3">
    <source>
        <dbReference type="ARBA" id="ARBA00022431"/>
    </source>
</evidence>
<dbReference type="GO" id="GO:0039615">
    <property type="term" value="C:T=1 icosahedral viral capsid"/>
    <property type="evidence" value="ECO:0007669"/>
    <property type="project" value="UniProtKB-KW"/>
</dbReference>
<comment type="subcellular location">
    <subcellularLocation>
        <location evidence="1">Virion</location>
    </subcellularLocation>
</comment>
<dbReference type="InterPro" id="IPR003514">
    <property type="entry name" value="Microviridae_protein_F"/>
</dbReference>
<proteinExistence type="inferred from homology"/>
<evidence type="ECO:0000256" key="1">
    <source>
        <dbReference type="ARBA" id="ARBA00004328"/>
    </source>
</evidence>
<keyword evidence="3" id="KW-1140">T=1 icosahedral capsid protein</keyword>
<sequence>MKAQKHDYSTVPQITHPRNRFDLSHGVKTTMNVGTLYPIDWQEILPGDTFPVKTYAVSRVSSSFLKPVMDNLFMDIYHFYVPYRLCYYNAEKVFGVAKPSAYIENELASFPSTHGNIASKSVADYLGLQPGVNLSNNEGSKVSLIPFRAFALIYNQWFRNENTVDEVYVQTGERASTEIIDNLAWSPSHYTGKLPKVKKYNDYFTSALPQPQKGPPVVIGLSDFAPVHTANVVSSSSLQTPLLWSQRNGNSLVTGSTVSNPLLTINDLDAEGATGLWNANSSSGVGSIFTVYPRNLVADLSEATAININDLRLAFQAQKMLERDAFYGSRFNEYLLGHWGVYAPDQRIQFPEYLGGSRSPLNIVQTVQTSTSTEDSPLGNVAGYSWTNSRSRFTKGFCEPGIVMTVACIRYKHSYQQGIPLKWTRLMRNDFYDPLYATIGQQPIYSSELYCPATVSTGIRNNVFGYKEAWAEYREIPNTVTGEMRTAAVNSQDIWHFADNYASAPLLSQAFTDEDPTFVDRALSVPSTSEDQFLVDFWFDIKAIRPLPLYSLPSLVDHH</sequence>
<evidence type="ECO:0000256" key="5">
    <source>
        <dbReference type="ARBA" id="ARBA00022844"/>
    </source>
</evidence>
<dbReference type="Pfam" id="PF02305">
    <property type="entry name" value="Phage_F"/>
    <property type="match status" value="1"/>
</dbReference>
<dbReference type="Gene3D" id="2.60.169.10">
    <property type="entry name" value="Microviridae F protein"/>
    <property type="match status" value="2"/>
</dbReference>
<dbReference type="EMBL" id="PP511593">
    <property type="protein sequence ID" value="XCD05678.1"/>
    <property type="molecule type" value="Genomic_DNA"/>
</dbReference>
<evidence type="ECO:0000256" key="4">
    <source>
        <dbReference type="ARBA" id="ARBA00022561"/>
    </source>
</evidence>
<evidence type="ECO:0000313" key="6">
    <source>
        <dbReference type="EMBL" id="XCD05678.1"/>
    </source>
</evidence>
<name>A0AAU8B7I2_9VIRU</name>
<keyword evidence="4" id="KW-0167">Capsid protein</keyword>
<evidence type="ECO:0000313" key="7">
    <source>
        <dbReference type="EMBL" id="XCD07232.1"/>
    </source>
</evidence>
<dbReference type="EMBL" id="PP511770">
    <property type="protein sequence ID" value="XCD07232.1"/>
    <property type="molecule type" value="Genomic_DNA"/>
</dbReference>
<keyword evidence="5" id="KW-0946">Virion</keyword>